<dbReference type="GO" id="GO:0031410">
    <property type="term" value="C:cytoplasmic vesicle"/>
    <property type="evidence" value="ECO:0007669"/>
    <property type="project" value="TreeGrafter"/>
</dbReference>
<evidence type="ECO:0000256" key="2">
    <source>
        <dbReference type="ARBA" id="ARBA00007161"/>
    </source>
</evidence>
<dbReference type="InterPro" id="IPR036013">
    <property type="entry name" value="Band_7/SPFH_dom_sf"/>
</dbReference>
<dbReference type="EMBL" id="OA565614">
    <property type="protein sequence ID" value="CAD7197378.1"/>
    <property type="molecule type" value="Genomic_DNA"/>
</dbReference>
<evidence type="ECO:0000256" key="4">
    <source>
        <dbReference type="RuleBase" id="RU366054"/>
    </source>
</evidence>
<protein>
    <recommendedName>
        <fullName evidence="5">Band 7 domain-containing protein</fullName>
    </recommendedName>
</protein>
<evidence type="ECO:0000313" key="6">
    <source>
        <dbReference type="EMBL" id="CAD7197378.1"/>
    </source>
</evidence>
<sequence length="483" mass="54055">MLQYWDIVLPVHRSVTLLYSRPDFVKVLRLSPSRHREVVITSASSLSTLTFISDQMISLNTMTLQVESPTVYTSQGVPISVTGIAQVKIQGQNEEMLLAACEQFLGKSETEIQHIALVTLEGHQRAIMGSMTVEEIYKDRKKFSKQVFEVASSDLVNMGITVVSYTLKDIRDEEGYLKSLGMARTAEVKRDARIGEAEARKDAQIKEAIAEEERMASRFLNDTEIAKAQRDFELKKAAYDVEVQTKKAEAEFAYELQAAKTKQRIKEEQMQILVVERTQEILVQDQEIQRKERELEATVRRPAEAEKFRLEKLAEANGNRVILEAEAEAESLRVRGEAEAFAIEAKARAEAEQMIKKAEAWKEYKDAAMIDMLLDTLPKIAAEVAAPLSQAKKITMVSSGQGDVGASKLTGEVLSIMIKVPEVVKGLTGVDLVKTYFFTEYLEGSGIEPRISGFLARNSDSWNRGAQMTHYGGIGFVQKDKAE</sequence>
<dbReference type="PANTHER" id="PTHR13806:SF46">
    <property type="entry name" value="FLOTILLIN-1-RELATED"/>
    <property type="match status" value="1"/>
</dbReference>
<dbReference type="PANTHER" id="PTHR13806">
    <property type="entry name" value="FLOTILLIN-RELATED"/>
    <property type="match status" value="1"/>
</dbReference>
<dbReference type="GO" id="GO:0002090">
    <property type="term" value="P:regulation of receptor internalization"/>
    <property type="evidence" value="ECO:0007669"/>
    <property type="project" value="TreeGrafter"/>
</dbReference>
<dbReference type="Pfam" id="PF15975">
    <property type="entry name" value="Flot"/>
    <property type="match status" value="1"/>
</dbReference>
<name>A0A7R8Z5W9_TIMDO</name>
<dbReference type="GO" id="GO:0070528">
    <property type="term" value="P:protein kinase C signaling"/>
    <property type="evidence" value="ECO:0007669"/>
    <property type="project" value="TreeGrafter"/>
</dbReference>
<dbReference type="GO" id="GO:0002020">
    <property type="term" value="F:protease binding"/>
    <property type="evidence" value="ECO:0007669"/>
    <property type="project" value="TreeGrafter"/>
</dbReference>
<dbReference type="GO" id="GO:0045807">
    <property type="term" value="P:positive regulation of endocytosis"/>
    <property type="evidence" value="ECO:0007669"/>
    <property type="project" value="TreeGrafter"/>
</dbReference>
<dbReference type="SUPFAM" id="SSF117892">
    <property type="entry name" value="Band 7/SPFH domain"/>
    <property type="match status" value="1"/>
</dbReference>
<dbReference type="Gene3D" id="3.30.479.30">
    <property type="entry name" value="Band 7 domain"/>
    <property type="match status" value="1"/>
</dbReference>
<evidence type="ECO:0000256" key="1">
    <source>
        <dbReference type="ARBA" id="ARBA00004370"/>
    </source>
</evidence>
<dbReference type="Pfam" id="PF01145">
    <property type="entry name" value="Band_7"/>
    <property type="match status" value="1"/>
</dbReference>
<reference evidence="6" key="1">
    <citation type="submission" date="2020-11" db="EMBL/GenBank/DDBJ databases">
        <authorList>
            <person name="Tran Van P."/>
        </authorList>
    </citation>
    <scope>NUCLEOTIDE SEQUENCE</scope>
</reference>
<evidence type="ECO:0000259" key="5">
    <source>
        <dbReference type="SMART" id="SM00244"/>
    </source>
</evidence>
<dbReference type="InterPro" id="IPR001107">
    <property type="entry name" value="Band_7"/>
</dbReference>
<dbReference type="GO" id="GO:0072659">
    <property type="term" value="P:protein localization to plasma membrane"/>
    <property type="evidence" value="ECO:0007669"/>
    <property type="project" value="TreeGrafter"/>
</dbReference>
<comment type="similarity">
    <text evidence="2 4">Belongs to the band 7/mec-2 family. Flotillin subfamily.</text>
</comment>
<dbReference type="FunFam" id="3.30.479.30:FF:000003">
    <property type="entry name" value="Flotillin 2"/>
    <property type="match status" value="1"/>
</dbReference>
<dbReference type="InterPro" id="IPR027705">
    <property type="entry name" value="Flotillin_fam"/>
</dbReference>
<dbReference type="InterPro" id="IPR031905">
    <property type="entry name" value="Flotillin_C"/>
</dbReference>
<dbReference type="GO" id="GO:0016600">
    <property type="term" value="C:flotillin complex"/>
    <property type="evidence" value="ECO:0007669"/>
    <property type="project" value="TreeGrafter"/>
</dbReference>
<dbReference type="AlphaFoldDB" id="A0A7R8Z5W9"/>
<dbReference type="GO" id="GO:2000049">
    <property type="term" value="P:positive regulation of cell-cell adhesion mediated by cadherin"/>
    <property type="evidence" value="ECO:0007669"/>
    <property type="project" value="TreeGrafter"/>
</dbReference>
<dbReference type="SMART" id="SM00244">
    <property type="entry name" value="PHB"/>
    <property type="match status" value="1"/>
</dbReference>
<keyword evidence="3" id="KW-0472">Membrane</keyword>
<evidence type="ECO:0000256" key="3">
    <source>
        <dbReference type="ARBA" id="ARBA00023136"/>
    </source>
</evidence>
<dbReference type="CDD" id="cd03399">
    <property type="entry name" value="SPFH_flotillin"/>
    <property type="match status" value="1"/>
</dbReference>
<comment type="subcellular location">
    <subcellularLocation>
        <location evidence="1">Membrane</location>
    </subcellularLocation>
</comment>
<feature type="domain" description="Band 7" evidence="5">
    <location>
        <begin position="100"/>
        <end position="282"/>
    </location>
</feature>
<organism evidence="6">
    <name type="scientific">Timema douglasi</name>
    <name type="common">Walking stick</name>
    <dbReference type="NCBI Taxonomy" id="61478"/>
    <lineage>
        <taxon>Eukaryota</taxon>
        <taxon>Metazoa</taxon>
        <taxon>Ecdysozoa</taxon>
        <taxon>Arthropoda</taxon>
        <taxon>Hexapoda</taxon>
        <taxon>Insecta</taxon>
        <taxon>Pterygota</taxon>
        <taxon>Neoptera</taxon>
        <taxon>Polyneoptera</taxon>
        <taxon>Phasmatodea</taxon>
        <taxon>Timematodea</taxon>
        <taxon>Timematoidea</taxon>
        <taxon>Timematidae</taxon>
        <taxon>Timema</taxon>
    </lineage>
</organism>
<dbReference type="GO" id="GO:1901890">
    <property type="term" value="P:positive regulation of cell junction assembly"/>
    <property type="evidence" value="ECO:0007669"/>
    <property type="project" value="TreeGrafter"/>
</dbReference>
<proteinExistence type="inferred from homology"/>
<gene>
    <name evidence="6" type="ORF">TDIB3V08_LOCUS3686</name>
</gene>
<accession>A0A7R8Z5W9</accession>